<dbReference type="AlphaFoldDB" id="A0AAN7WQQ9"/>
<feature type="coiled-coil region" evidence="7">
    <location>
        <begin position="66"/>
        <end position="100"/>
    </location>
</feature>
<keyword evidence="2 6" id="KW-0479">Metal-binding</keyword>
<evidence type="ECO:0000259" key="9">
    <source>
        <dbReference type="PROSITE" id="PS51138"/>
    </source>
</evidence>
<feature type="domain" description="ENT" evidence="9">
    <location>
        <begin position="439"/>
        <end position="527"/>
    </location>
</feature>
<keyword evidence="10" id="KW-0012">Acyltransferase</keyword>
<evidence type="ECO:0000256" key="3">
    <source>
        <dbReference type="ARBA" id="ARBA00022771"/>
    </source>
</evidence>
<keyword evidence="4 6" id="KW-0862">Zinc</keyword>
<dbReference type="GO" id="GO:0005634">
    <property type="term" value="C:nucleus"/>
    <property type="evidence" value="ECO:0007669"/>
    <property type="project" value="UniProtKB-SubCell"/>
</dbReference>
<evidence type="ECO:0000313" key="11">
    <source>
        <dbReference type="Proteomes" id="UP001310594"/>
    </source>
</evidence>
<comment type="similarity">
    <text evidence="6">Belongs to the BRE1 family.</text>
</comment>
<sequence length="713" mass="80284">MTAVQAPQAVALPSFDKLKMDERKRSLAVDADDLAPRAKKLLRTDENGQAMRMDAEKEKDVENYQKDAIMRQMKEYKRQKKDAEDQVTELKHKTKHHNDRLRIVDAWFAQFLDEIRTLASQAFPTPASNNPPASGDELYGSALLFENSELFSEHLHTRSDNIRSAIVDLFGRLPSASPEVESLRRQLNAMLAKEKEHAVQLREAMDEQESYNEKWMAAVERYMTAEKKLDRVKSAQVLKIERQANGGSNGEASSPTTTKKAGTPVKSEQETNGELSNGIASAETEALHREALAVAERQKAQVLEIEAENERLTNDLSAARTKLASLSDDDYADSTLCKTLKTAHEEQISRVNDLEATNITLREEAQKLQAERTTYRRIIDEESRESMNDMEQQIARAETDLARIRSVRDDIGAELEIRRKADETRRTSADQARELAEARDSKIMALESETYRLRLRLGDVSPPQIDGLDEMDAEELRTQIRTLEGQHRALCEELKSMETAYQKTSALASRKVSDTGVQEETIAQLRAEKAKAEQKYFAAMKAKDLKESELRSLRTANARSSEIVSQLKDGDTKSRELVSNLERQHAESKDLLSKLETQYRALDAKAKEAAIAVEGLKKQSETLTALVSEKDKETLANAKAKREAEVELERCSVRLEETKKSVEVLRKTRVAENTASGDDWRVSSRTIFHGLMVTVLTNFSRRNSSSAPAATSI</sequence>
<dbReference type="GO" id="GO:0033503">
    <property type="term" value="C:HULC complex"/>
    <property type="evidence" value="ECO:0007669"/>
    <property type="project" value="TreeGrafter"/>
</dbReference>
<evidence type="ECO:0000256" key="7">
    <source>
        <dbReference type="SAM" id="Coils"/>
    </source>
</evidence>
<dbReference type="Pfam" id="PF08647">
    <property type="entry name" value="BRE1"/>
    <property type="match status" value="1"/>
</dbReference>
<feature type="coiled-coil region" evidence="7">
    <location>
        <begin position="295"/>
        <end position="407"/>
    </location>
</feature>
<dbReference type="EMBL" id="JAVRQU010000002">
    <property type="protein sequence ID" value="KAK5706747.1"/>
    <property type="molecule type" value="Genomic_DNA"/>
</dbReference>
<feature type="region of interest" description="Disordered" evidence="8">
    <location>
        <begin position="241"/>
        <end position="277"/>
    </location>
</feature>
<evidence type="ECO:0000256" key="8">
    <source>
        <dbReference type="SAM" id="MobiDB-lite"/>
    </source>
</evidence>
<evidence type="ECO:0000256" key="2">
    <source>
        <dbReference type="ARBA" id="ARBA00022723"/>
    </source>
</evidence>
<dbReference type="EC" id="2.3.2.27" evidence="6"/>
<comment type="caution">
    <text evidence="10">The sequence shown here is derived from an EMBL/GenBank/DDBJ whole genome shotgun (WGS) entry which is preliminary data.</text>
</comment>
<dbReference type="GO" id="GO:0016567">
    <property type="term" value="P:protein ubiquitination"/>
    <property type="evidence" value="ECO:0007669"/>
    <property type="project" value="UniProtKB-UniRule"/>
</dbReference>
<keyword evidence="6" id="KW-0156">Chromatin regulator</keyword>
<dbReference type="GO" id="GO:0006325">
    <property type="term" value="P:chromatin organization"/>
    <property type="evidence" value="ECO:0007669"/>
    <property type="project" value="UniProtKB-KW"/>
</dbReference>
<dbReference type="InterPro" id="IPR058643">
    <property type="entry name" value="BRE1-like_CC"/>
</dbReference>
<evidence type="ECO:0000256" key="1">
    <source>
        <dbReference type="ARBA" id="ARBA00004123"/>
    </source>
</evidence>
<gene>
    <name evidence="10" type="primary">BRE1</name>
    <name evidence="10" type="ORF">LTR97_001738</name>
</gene>
<reference evidence="10" key="1">
    <citation type="submission" date="2023-08" db="EMBL/GenBank/DDBJ databases">
        <title>Black Yeasts Isolated from many extreme environments.</title>
        <authorList>
            <person name="Coleine C."/>
            <person name="Stajich J.E."/>
            <person name="Selbmann L."/>
        </authorList>
    </citation>
    <scope>NUCLEOTIDE SEQUENCE</scope>
    <source>
        <strain evidence="10">CCFEE 5810</strain>
    </source>
</reference>
<evidence type="ECO:0000313" key="10">
    <source>
        <dbReference type="EMBL" id="KAK5706747.1"/>
    </source>
</evidence>
<dbReference type="PANTHER" id="PTHR23163:SF0">
    <property type="entry name" value="E3 UBIQUITIN-PROTEIN LIGASE BRE1"/>
    <property type="match status" value="1"/>
</dbReference>
<dbReference type="Proteomes" id="UP001310594">
    <property type="component" value="Unassembled WGS sequence"/>
</dbReference>
<evidence type="ECO:0000256" key="5">
    <source>
        <dbReference type="ARBA" id="ARBA00023242"/>
    </source>
</evidence>
<feature type="compositionally biased region" description="Polar residues" evidence="8">
    <location>
        <begin position="250"/>
        <end position="260"/>
    </location>
</feature>
<comment type="catalytic activity">
    <reaction evidence="6">
        <text>S-ubiquitinyl-[E2 ubiquitin-conjugating enzyme]-L-cysteine + [acceptor protein]-L-lysine = [E2 ubiquitin-conjugating enzyme]-L-cysteine + N(6)-ubiquitinyl-[acceptor protein]-L-lysine.</text>
        <dbReference type="EC" id="2.3.2.27"/>
    </reaction>
</comment>
<dbReference type="InterPro" id="IPR005491">
    <property type="entry name" value="ENT_dom"/>
</dbReference>
<keyword evidence="6 7" id="KW-0175">Coiled coil</keyword>
<evidence type="ECO:0000256" key="6">
    <source>
        <dbReference type="RuleBase" id="RU365038"/>
    </source>
</evidence>
<keyword evidence="6 10" id="KW-0808">Transferase</keyword>
<evidence type="ECO:0000256" key="4">
    <source>
        <dbReference type="ARBA" id="ARBA00022833"/>
    </source>
</evidence>
<name>A0AAN7WQQ9_9PEZI</name>
<comment type="subcellular location">
    <subcellularLocation>
        <location evidence="1 6">Nucleus</location>
    </subcellularLocation>
</comment>
<dbReference type="PROSITE" id="PS51138">
    <property type="entry name" value="ENT"/>
    <property type="match status" value="1"/>
</dbReference>
<accession>A0AAN7WQQ9</accession>
<feature type="coiled-coil region" evidence="7">
    <location>
        <begin position="473"/>
        <end position="542"/>
    </location>
</feature>
<feature type="region of interest" description="Disordered" evidence="8">
    <location>
        <begin position="43"/>
        <end position="63"/>
    </location>
</feature>
<dbReference type="GO" id="GO:0061630">
    <property type="term" value="F:ubiquitin protein ligase activity"/>
    <property type="evidence" value="ECO:0007669"/>
    <property type="project" value="UniProtKB-EC"/>
</dbReference>
<keyword evidence="5 6" id="KW-0539">Nucleus</keyword>
<keyword evidence="6" id="KW-0833">Ubl conjugation pathway</keyword>
<organism evidence="10 11">
    <name type="scientific">Elasticomyces elasticus</name>
    <dbReference type="NCBI Taxonomy" id="574655"/>
    <lineage>
        <taxon>Eukaryota</taxon>
        <taxon>Fungi</taxon>
        <taxon>Dikarya</taxon>
        <taxon>Ascomycota</taxon>
        <taxon>Pezizomycotina</taxon>
        <taxon>Dothideomycetes</taxon>
        <taxon>Dothideomycetidae</taxon>
        <taxon>Mycosphaerellales</taxon>
        <taxon>Teratosphaeriaceae</taxon>
        <taxon>Elasticomyces</taxon>
    </lineage>
</organism>
<comment type="pathway">
    <text evidence="6">Protein modification; protein ubiquitination.</text>
</comment>
<protein>
    <recommendedName>
        <fullName evidence="6">E3 ubiquitin protein ligase</fullName>
        <ecNumber evidence="6">2.3.2.27</ecNumber>
    </recommendedName>
</protein>
<dbReference type="GO" id="GO:0008270">
    <property type="term" value="F:zinc ion binding"/>
    <property type="evidence" value="ECO:0007669"/>
    <property type="project" value="UniProtKB-KW"/>
</dbReference>
<keyword evidence="3 6" id="KW-0863">Zinc-finger</keyword>
<proteinExistence type="inferred from homology"/>
<feature type="compositionally biased region" description="Basic and acidic residues" evidence="8">
    <location>
        <begin position="53"/>
        <end position="63"/>
    </location>
</feature>
<feature type="coiled-coil region" evidence="7">
    <location>
        <begin position="578"/>
        <end position="661"/>
    </location>
</feature>
<dbReference type="Pfam" id="PF26095">
    <property type="entry name" value="CC_Bre1"/>
    <property type="match status" value="1"/>
</dbReference>
<dbReference type="PANTHER" id="PTHR23163">
    <property type="entry name" value="RING FINGER PROTEIN-RELATED"/>
    <property type="match status" value="1"/>
</dbReference>
<dbReference type="InterPro" id="IPR013956">
    <property type="entry name" value="E3_ubiquit_lig_Bre1"/>
</dbReference>